<dbReference type="EMBL" id="BNJF01000004">
    <property type="protein sequence ID" value="GHO48925.1"/>
    <property type="molecule type" value="Genomic_DNA"/>
</dbReference>
<dbReference type="Proteomes" id="UP000612362">
    <property type="component" value="Unassembled WGS sequence"/>
</dbReference>
<organism evidence="1 2">
    <name type="scientific">Ktedonospora formicarum</name>
    <dbReference type="NCBI Taxonomy" id="2778364"/>
    <lineage>
        <taxon>Bacteria</taxon>
        <taxon>Bacillati</taxon>
        <taxon>Chloroflexota</taxon>
        <taxon>Ktedonobacteria</taxon>
        <taxon>Ktedonobacterales</taxon>
        <taxon>Ktedonobacteraceae</taxon>
        <taxon>Ktedonospora</taxon>
    </lineage>
</organism>
<gene>
    <name evidence="1" type="ORF">KSX_70880</name>
</gene>
<proteinExistence type="predicted"/>
<reference evidence="1" key="1">
    <citation type="submission" date="2020-10" db="EMBL/GenBank/DDBJ databases">
        <title>Taxonomic study of unclassified bacteria belonging to the class Ktedonobacteria.</title>
        <authorList>
            <person name="Yabe S."/>
            <person name="Wang C.M."/>
            <person name="Zheng Y."/>
            <person name="Sakai Y."/>
            <person name="Cavaletti L."/>
            <person name="Monciardini P."/>
            <person name="Donadio S."/>
        </authorList>
    </citation>
    <scope>NUCLEOTIDE SEQUENCE</scope>
    <source>
        <strain evidence="1">SOSP1-1</strain>
    </source>
</reference>
<sequence length="66" mass="7643">MWYHVCLSTHAPRQKASFQHSFSHAYAVPMNERYCVLDVSHLMSPEVVQDLERLTRDLAEILGITI</sequence>
<protein>
    <submittedName>
        <fullName evidence="1">Uncharacterized protein</fullName>
    </submittedName>
</protein>
<dbReference type="AlphaFoldDB" id="A0A8J3MV52"/>
<evidence type="ECO:0000313" key="2">
    <source>
        <dbReference type="Proteomes" id="UP000612362"/>
    </source>
</evidence>
<evidence type="ECO:0000313" key="1">
    <source>
        <dbReference type="EMBL" id="GHO48925.1"/>
    </source>
</evidence>
<keyword evidence="2" id="KW-1185">Reference proteome</keyword>
<accession>A0A8J3MV52</accession>
<comment type="caution">
    <text evidence="1">The sequence shown here is derived from an EMBL/GenBank/DDBJ whole genome shotgun (WGS) entry which is preliminary data.</text>
</comment>
<name>A0A8J3MV52_9CHLR</name>